<name>A0ABT3PRG3_9BACT</name>
<dbReference type="Proteomes" id="UP001207918">
    <property type="component" value="Unassembled WGS sequence"/>
</dbReference>
<organism evidence="1 2">
    <name type="scientific">Fodinibius salsisoli</name>
    <dbReference type="NCBI Taxonomy" id="2820877"/>
    <lineage>
        <taxon>Bacteria</taxon>
        <taxon>Pseudomonadati</taxon>
        <taxon>Balneolota</taxon>
        <taxon>Balneolia</taxon>
        <taxon>Balneolales</taxon>
        <taxon>Balneolaceae</taxon>
        <taxon>Fodinibius</taxon>
    </lineage>
</organism>
<proteinExistence type="predicted"/>
<sequence length="137" mass="15729">MSNVNPNIAIMITSYNPLQPPDPEEWIALDESERIELVLAYHTQSESDIPNVYLHSTIHAVVEYQIAEGEKYPVKETLERLMQEGLDRHEAIHAIGSILIKYLWEVGSETNDAGDFTNDYFEEVSQLTAQKWFDEFG</sequence>
<gene>
    <name evidence="1" type="ORF">J6I44_16475</name>
</gene>
<keyword evidence="2" id="KW-1185">Reference proteome</keyword>
<comment type="caution">
    <text evidence="1">The sequence shown here is derived from an EMBL/GenBank/DDBJ whole genome shotgun (WGS) entry which is preliminary data.</text>
</comment>
<evidence type="ECO:0000313" key="2">
    <source>
        <dbReference type="Proteomes" id="UP001207918"/>
    </source>
</evidence>
<dbReference type="RefSeq" id="WP_265767243.1">
    <property type="nucleotide sequence ID" value="NZ_JAGGJA010000013.1"/>
</dbReference>
<dbReference type="InterPro" id="IPR014993">
    <property type="entry name" value="DUF1841"/>
</dbReference>
<reference evidence="1 2" key="1">
    <citation type="submission" date="2021-03" db="EMBL/GenBank/DDBJ databases">
        <title>Aliifodinibius sp. nov., a new bacterium isolated from saline soil.</title>
        <authorList>
            <person name="Galisteo C."/>
            <person name="De La Haba R."/>
            <person name="Sanchez-Porro C."/>
            <person name="Ventosa A."/>
        </authorList>
    </citation>
    <scope>NUCLEOTIDE SEQUENCE [LARGE SCALE GENOMIC DNA]</scope>
    <source>
        <strain evidence="1 2">1BSP15-2V2</strain>
    </source>
</reference>
<accession>A0ABT3PRG3</accession>
<evidence type="ECO:0000313" key="1">
    <source>
        <dbReference type="EMBL" id="MCW9708459.1"/>
    </source>
</evidence>
<dbReference type="Pfam" id="PF08897">
    <property type="entry name" value="DUF1841"/>
    <property type="match status" value="1"/>
</dbReference>
<dbReference type="EMBL" id="JAGGJA010000013">
    <property type="protein sequence ID" value="MCW9708459.1"/>
    <property type="molecule type" value="Genomic_DNA"/>
</dbReference>
<protein>
    <submittedName>
        <fullName evidence="1">DUF1841 family protein</fullName>
    </submittedName>
</protein>